<comment type="caution">
    <text evidence="2">The sequence shown here is derived from an EMBL/GenBank/DDBJ whole genome shotgun (WGS) entry which is preliminary data.</text>
</comment>
<keyword evidence="3" id="KW-1185">Reference proteome</keyword>
<evidence type="ECO:0000259" key="1">
    <source>
        <dbReference type="SMART" id="SM00834"/>
    </source>
</evidence>
<feature type="domain" description="Putative regulatory protein FmdB zinc ribbon" evidence="1">
    <location>
        <begin position="1"/>
        <end position="42"/>
    </location>
</feature>
<organism evidence="2 3">
    <name type="scientific">Carboxydothermus pertinax</name>
    <dbReference type="NCBI Taxonomy" id="870242"/>
    <lineage>
        <taxon>Bacteria</taxon>
        <taxon>Bacillati</taxon>
        <taxon>Bacillota</taxon>
        <taxon>Clostridia</taxon>
        <taxon>Thermoanaerobacterales</taxon>
        <taxon>Thermoanaerobacteraceae</taxon>
        <taxon>Carboxydothermus</taxon>
    </lineage>
</organism>
<dbReference type="NCBIfam" id="TIGR02605">
    <property type="entry name" value="CxxC_CxxC_SSSS"/>
    <property type="match status" value="1"/>
</dbReference>
<dbReference type="OrthoDB" id="9813321at2"/>
<evidence type="ECO:0000313" key="3">
    <source>
        <dbReference type="Proteomes" id="UP000187485"/>
    </source>
</evidence>
<gene>
    <name evidence="2" type="ORF">cpu_09370</name>
</gene>
<dbReference type="InterPro" id="IPR013429">
    <property type="entry name" value="Regulatory_FmdB_Zinc_ribbon"/>
</dbReference>
<dbReference type="EMBL" id="BDJK01000013">
    <property type="protein sequence ID" value="GAV22427.1"/>
    <property type="molecule type" value="Genomic_DNA"/>
</dbReference>
<dbReference type="AlphaFoldDB" id="A0A1L8CU56"/>
<sequence length="68" mass="7243">MPRYDFRCEACGEKFTAWASINERDKVVCPKCESNRVKQLLTGFGILGGSQSSSGSISIGSSGCTSFG</sequence>
<dbReference type="STRING" id="870242.cpu_09370"/>
<dbReference type="RefSeq" id="WP_075858914.1">
    <property type="nucleotide sequence ID" value="NZ_BDJK01000013.1"/>
</dbReference>
<name>A0A1L8CU56_9THEO</name>
<proteinExistence type="predicted"/>
<protein>
    <recommendedName>
        <fullName evidence="1">Putative regulatory protein FmdB zinc ribbon domain-containing protein</fullName>
    </recommendedName>
</protein>
<dbReference type="SMART" id="SM00834">
    <property type="entry name" value="CxxC_CXXC_SSSS"/>
    <property type="match status" value="1"/>
</dbReference>
<reference evidence="3" key="1">
    <citation type="submission" date="2016-12" db="EMBL/GenBank/DDBJ databases">
        <title>Draft Genome Sequences od Carboxydothermus pertinax and islandicus, Hydrogenogenic Carboxydotrophic Bacteria.</title>
        <authorList>
            <person name="Fukuyama Y."/>
            <person name="Ohmae K."/>
            <person name="Yoneda Y."/>
            <person name="Yoshida T."/>
            <person name="Sako Y."/>
        </authorList>
    </citation>
    <scope>NUCLEOTIDE SEQUENCE [LARGE SCALE GENOMIC DNA]</scope>
    <source>
        <strain evidence="3">Ug1</strain>
    </source>
</reference>
<dbReference type="Pfam" id="PF09723">
    <property type="entry name" value="Zn_ribbon_8"/>
    <property type="match status" value="1"/>
</dbReference>
<dbReference type="Proteomes" id="UP000187485">
    <property type="component" value="Unassembled WGS sequence"/>
</dbReference>
<accession>A0A1L8CU56</accession>
<evidence type="ECO:0000313" key="2">
    <source>
        <dbReference type="EMBL" id="GAV22427.1"/>
    </source>
</evidence>